<protein>
    <submittedName>
        <fullName evidence="4">Putative phosphoglycerate mutase</fullName>
    </submittedName>
</protein>
<feature type="active site" description="Tele-phosphohistidine intermediate" evidence="1">
    <location>
        <position position="15"/>
    </location>
</feature>
<evidence type="ECO:0000313" key="4">
    <source>
        <dbReference type="EMBL" id="BAY83674.1"/>
    </source>
</evidence>
<dbReference type="PANTHER" id="PTHR48100:SF10">
    <property type="entry name" value="2-CARBOXY-D-ARABINITOL-1-PHOSPHATASE-RELATED"/>
    <property type="match status" value="1"/>
</dbReference>
<dbReference type="Proteomes" id="UP000218418">
    <property type="component" value="Chromosome"/>
</dbReference>
<dbReference type="Pfam" id="PF00300">
    <property type="entry name" value="His_Phos_1"/>
    <property type="match status" value="1"/>
</dbReference>
<evidence type="ECO:0000313" key="5">
    <source>
        <dbReference type="Proteomes" id="UP000218418"/>
    </source>
</evidence>
<evidence type="ECO:0000256" key="1">
    <source>
        <dbReference type="PIRSR" id="PIRSR613078-1"/>
    </source>
</evidence>
<name>A0A1Z4LR67_9CYAN</name>
<dbReference type="PROSITE" id="PS00175">
    <property type="entry name" value="PG_MUTASE"/>
    <property type="match status" value="1"/>
</dbReference>
<dbReference type="SUPFAM" id="SSF53254">
    <property type="entry name" value="Phosphoglycerate mutase-like"/>
    <property type="match status" value="1"/>
</dbReference>
<evidence type="ECO:0000256" key="2">
    <source>
        <dbReference type="PIRSR" id="PIRSR613078-2"/>
    </source>
</evidence>
<dbReference type="InterPro" id="IPR013078">
    <property type="entry name" value="His_Pase_superF_clade-1"/>
</dbReference>
<accession>A0A1Z4LR67</accession>
<proteinExistence type="predicted"/>
<dbReference type="AlphaFoldDB" id="A0A1Z4LR67"/>
<evidence type="ECO:0000256" key="3">
    <source>
        <dbReference type="PIRSR" id="PIRSR613078-3"/>
    </source>
</evidence>
<feature type="site" description="Transition state stabilizer" evidence="3">
    <location>
        <position position="173"/>
    </location>
</feature>
<feature type="active site" description="Proton donor/acceptor" evidence="1">
    <location>
        <position position="93"/>
    </location>
</feature>
<dbReference type="SMART" id="SM00855">
    <property type="entry name" value="PGAM"/>
    <property type="match status" value="1"/>
</dbReference>
<sequence length="378" mass="42756">MNNNFNQTRVILVRHGQSTYNEQKRYQGCCDESVLTQKGKQQAFETGIALNKINFDAIYVSPLQRTQETAREILQVNQCNQKLKLHLNSNLKEVDLPPWQGLHYKYVREEFAEEYRIWEESPHEFTIENIDSNGQTLIRTKTKPVLQLYEKARRFWQEILPLHQGKTILIVSHGGTIRALIGAATGIQPQNYHSIQQSNSGINVLNFESNSSEPFAKIEAINQTQHLGEILPKLKNGKYGLRLLLLPIPSDEIKADIRKIPQLLNNVELDFCISNSSVNARSVTESILKSQLNAPVNLQVSRDNFLEIWHQTISNSSRNKNALSTGLVVTEEKKISTSLSQIVGVESSDNLQLQAGKISIVFYPISLSKPVLQAMNIG</sequence>
<feature type="binding site" evidence="2">
    <location>
        <begin position="14"/>
        <end position="21"/>
    </location>
    <ligand>
        <name>substrate</name>
    </ligand>
</feature>
<keyword evidence="5" id="KW-1185">Reference proteome</keyword>
<organism evidence="4 5">
    <name type="scientific">Calothrix parasitica NIES-267</name>
    <dbReference type="NCBI Taxonomy" id="1973488"/>
    <lineage>
        <taxon>Bacteria</taxon>
        <taxon>Bacillati</taxon>
        <taxon>Cyanobacteriota</taxon>
        <taxon>Cyanophyceae</taxon>
        <taxon>Nostocales</taxon>
        <taxon>Calotrichaceae</taxon>
        <taxon>Calothrix</taxon>
    </lineage>
</organism>
<gene>
    <name evidence="4" type="ORF">NIES267_31650</name>
</gene>
<dbReference type="PANTHER" id="PTHR48100">
    <property type="entry name" value="BROAD-SPECIFICITY PHOSPHATASE YOR283W-RELATED"/>
    <property type="match status" value="1"/>
</dbReference>
<reference evidence="4 5" key="1">
    <citation type="submission" date="2017-06" db="EMBL/GenBank/DDBJ databases">
        <title>Genome sequencing of cyanobaciteial culture collection at National Institute for Environmental Studies (NIES).</title>
        <authorList>
            <person name="Hirose Y."/>
            <person name="Shimura Y."/>
            <person name="Fujisawa T."/>
            <person name="Nakamura Y."/>
            <person name="Kawachi M."/>
        </authorList>
    </citation>
    <scope>NUCLEOTIDE SEQUENCE [LARGE SCALE GENOMIC DNA]</scope>
    <source>
        <strain evidence="4 5">NIES-267</strain>
    </source>
</reference>
<dbReference type="InterPro" id="IPR050275">
    <property type="entry name" value="PGM_Phosphatase"/>
</dbReference>
<dbReference type="InterPro" id="IPR029033">
    <property type="entry name" value="His_PPase_superfam"/>
</dbReference>
<dbReference type="CDD" id="cd07067">
    <property type="entry name" value="HP_PGM_like"/>
    <property type="match status" value="1"/>
</dbReference>
<dbReference type="EMBL" id="AP018227">
    <property type="protein sequence ID" value="BAY83674.1"/>
    <property type="molecule type" value="Genomic_DNA"/>
</dbReference>
<dbReference type="GO" id="GO:0016791">
    <property type="term" value="F:phosphatase activity"/>
    <property type="evidence" value="ECO:0007669"/>
    <property type="project" value="TreeGrafter"/>
</dbReference>
<feature type="binding site" evidence="2">
    <location>
        <position position="65"/>
    </location>
    <ligand>
        <name>substrate</name>
    </ligand>
</feature>
<dbReference type="Gene3D" id="3.40.50.1240">
    <property type="entry name" value="Phosphoglycerate mutase-like"/>
    <property type="match status" value="1"/>
</dbReference>
<dbReference type="InterPro" id="IPR001345">
    <property type="entry name" value="PG/BPGM_mutase_AS"/>
</dbReference>